<feature type="region of interest" description="Disordered" evidence="1">
    <location>
        <begin position="1"/>
        <end position="22"/>
    </location>
</feature>
<keyword evidence="3" id="KW-1185">Reference proteome</keyword>
<sequence>MLLISGRPFPQPNLTSSSPPALPYPTPACPDLNNFNMANGKRLNNKRRKQLHLLRTQQLIEPIAPNEPDDSEQADESQMNDDDSTIAADKTRALNDHVKYLLAYLAGYVPIIYVAYKFDLISRDAKSNSLNNPTLYLLFLIVLLAYWLTAMIILIKRIIRKHS</sequence>
<keyword evidence="2" id="KW-1133">Transmembrane helix</keyword>
<proteinExistence type="predicted"/>
<feature type="region of interest" description="Disordered" evidence="1">
    <location>
        <begin position="60"/>
        <end position="84"/>
    </location>
</feature>
<evidence type="ECO:0000256" key="2">
    <source>
        <dbReference type="SAM" id="Phobius"/>
    </source>
</evidence>
<evidence type="ECO:0000256" key="1">
    <source>
        <dbReference type="SAM" id="MobiDB-lite"/>
    </source>
</evidence>
<keyword evidence="2" id="KW-0472">Membrane</keyword>
<evidence type="ECO:0000313" key="3">
    <source>
        <dbReference type="Proteomes" id="UP000492821"/>
    </source>
</evidence>
<evidence type="ECO:0000313" key="4">
    <source>
        <dbReference type="WBParaSite" id="Pan_g676.t1"/>
    </source>
</evidence>
<dbReference type="Proteomes" id="UP000492821">
    <property type="component" value="Unassembled WGS sequence"/>
</dbReference>
<protein>
    <submittedName>
        <fullName evidence="4">G_PROTEIN_RECEP_F1_2 domain-containing protein</fullName>
    </submittedName>
</protein>
<name>A0A7E4W428_PANRE</name>
<accession>A0A7E4W428</accession>
<dbReference type="AlphaFoldDB" id="A0A7E4W428"/>
<organism evidence="3 4">
    <name type="scientific">Panagrellus redivivus</name>
    <name type="common">Microworm</name>
    <dbReference type="NCBI Taxonomy" id="6233"/>
    <lineage>
        <taxon>Eukaryota</taxon>
        <taxon>Metazoa</taxon>
        <taxon>Ecdysozoa</taxon>
        <taxon>Nematoda</taxon>
        <taxon>Chromadorea</taxon>
        <taxon>Rhabditida</taxon>
        <taxon>Tylenchina</taxon>
        <taxon>Panagrolaimomorpha</taxon>
        <taxon>Panagrolaimoidea</taxon>
        <taxon>Panagrolaimidae</taxon>
        <taxon>Panagrellus</taxon>
    </lineage>
</organism>
<keyword evidence="2" id="KW-0812">Transmembrane</keyword>
<feature type="transmembrane region" description="Helical" evidence="2">
    <location>
        <begin position="136"/>
        <end position="155"/>
    </location>
</feature>
<reference evidence="4" key="2">
    <citation type="submission" date="2020-10" db="UniProtKB">
        <authorList>
            <consortium name="WormBaseParasite"/>
        </authorList>
    </citation>
    <scope>IDENTIFICATION</scope>
</reference>
<feature type="compositionally biased region" description="Acidic residues" evidence="1">
    <location>
        <begin position="67"/>
        <end position="84"/>
    </location>
</feature>
<reference evidence="3" key="1">
    <citation type="journal article" date="2013" name="Genetics">
        <title>The draft genome and transcriptome of Panagrellus redivivus are shaped by the harsh demands of a free-living lifestyle.</title>
        <authorList>
            <person name="Srinivasan J."/>
            <person name="Dillman A.R."/>
            <person name="Macchietto M.G."/>
            <person name="Heikkinen L."/>
            <person name="Lakso M."/>
            <person name="Fracchia K.M."/>
            <person name="Antoshechkin I."/>
            <person name="Mortazavi A."/>
            <person name="Wong G."/>
            <person name="Sternberg P.W."/>
        </authorList>
    </citation>
    <scope>NUCLEOTIDE SEQUENCE [LARGE SCALE GENOMIC DNA]</scope>
    <source>
        <strain evidence="3">MT8872</strain>
    </source>
</reference>
<dbReference type="WBParaSite" id="Pan_g676.t1">
    <property type="protein sequence ID" value="Pan_g676.t1"/>
    <property type="gene ID" value="Pan_g676"/>
</dbReference>
<feature type="transmembrane region" description="Helical" evidence="2">
    <location>
        <begin position="100"/>
        <end position="116"/>
    </location>
</feature>